<feature type="compositionally biased region" description="Low complexity" evidence="1">
    <location>
        <begin position="131"/>
        <end position="145"/>
    </location>
</feature>
<comment type="caution">
    <text evidence="2">The sequence shown here is derived from an EMBL/GenBank/DDBJ whole genome shotgun (WGS) entry which is preliminary data.</text>
</comment>
<accession>A0ABP9B1X9</accession>
<feature type="region of interest" description="Disordered" evidence="1">
    <location>
        <begin position="1"/>
        <end position="170"/>
    </location>
</feature>
<feature type="compositionally biased region" description="Low complexity" evidence="1">
    <location>
        <begin position="7"/>
        <end position="36"/>
    </location>
</feature>
<feature type="compositionally biased region" description="Low complexity" evidence="1">
    <location>
        <begin position="98"/>
        <end position="111"/>
    </location>
</feature>
<dbReference type="EMBL" id="BAABJV010000014">
    <property type="protein sequence ID" value="GAA4789061.1"/>
    <property type="molecule type" value="Genomic_DNA"/>
</dbReference>
<feature type="compositionally biased region" description="Pro residues" evidence="1">
    <location>
        <begin position="157"/>
        <end position="170"/>
    </location>
</feature>
<organism evidence="2 3">
    <name type="scientific">Streptomyces sanyensis</name>
    <dbReference type="NCBI Taxonomy" id="568869"/>
    <lineage>
        <taxon>Bacteria</taxon>
        <taxon>Bacillati</taxon>
        <taxon>Actinomycetota</taxon>
        <taxon>Actinomycetes</taxon>
        <taxon>Kitasatosporales</taxon>
        <taxon>Streptomycetaceae</taxon>
        <taxon>Streptomyces</taxon>
    </lineage>
</organism>
<sequence length="170" mass="17661">MGRAQLLRRPLTRTGAPRRGTRPPAARTRAAGGAPLPLRPDAGARQGPQDAGAPKAAPAAEETPAARVRPVGTRSTRPMPRLPTRRVRRARVPETTEDTAGSTAGTDTPGAPASPAPPDALPVHLPLADRTAPSAAPAGTGTRRGCPLRRRPRPRPGRPGPDVPHRVTPP</sequence>
<gene>
    <name evidence="2" type="ORF">GCM10023329_45440</name>
</gene>
<keyword evidence="3" id="KW-1185">Reference proteome</keyword>
<reference evidence="3" key="1">
    <citation type="journal article" date="2019" name="Int. J. Syst. Evol. Microbiol.">
        <title>The Global Catalogue of Microorganisms (GCM) 10K type strain sequencing project: providing services to taxonomists for standard genome sequencing and annotation.</title>
        <authorList>
            <consortium name="The Broad Institute Genomics Platform"/>
            <consortium name="The Broad Institute Genome Sequencing Center for Infectious Disease"/>
            <person name="Wu L."/>
            <person name="Ma J."/>
        </authorList>
    </citation>
    <scope>NUCLEOTIDE SEQUENCE [LARGE SCALE GENOMIC DNA]</scope>
    <source>
        <strain evidence="3">JCM 18324</strain>
    </source>
</reference>
<feature type="compositionally biased region" description="Low complexity" evidence="1">
    <location>
        <begin position="51"/>
        <end position="66"/>
    </location>
</feature>
<evidence type="ECO:0000313" key="3">
    <source>
        <dbReference type="Proteomes" id="UP001501147"/>
    </source>
</evidence>
<feature type="compositionally biased region" description="Basic residues" evidence="1">
    <location>
        <begin position="146"/>
        <end position="156"/>
    </location>
</feature>
<name>A0ABP9B1X9_9ACTN</name>
<evidence type="ECO:0000313" key="2">
    <source>
        <dbReference type="EMBL" id="GAA4789061.1"/>
    </source>
</evidence>
<evidence type="ECO:0000256" key="1">
    <source>
        <dbReference type="SAM" id="MobiDB-lite"/>
    </source>
</evidence>
<dbReference type="Proteomes" id="UP001501147">
    <property type="component" value="Unassembled WGS sequence"/>
</dbReference>
<protein>
    <submittedName>
        <fullName evidence="2">Uncharacterized protein</fullName>
    </submittedName>
</protein>
<proteinExistence type="predicted"/>